<sequence length="129" mass="14198">MIAKGLLTVSALAAAAASATYAGTVYKETRRTDSRRMTRQNTVPDSLRNSKSVNEIVDPKGCSTSFDTRSISIDIPPHRRNVSDEELLSRFTKAFFGGAVIRPERFVLQNLTPNLVNFSGRILEPHAFG</sequence>
<organism evidence="3 4">
    <name type="scientific">Penicillium cosmopolitanum</name>
    <dbReference type="NCBI Taxonomy" id="1131564"/>
    <lineage>
        <taxon>Eukaryota</taxon>
        <taxon>Fungi</taxon>
        <taxon>Dikarya</taxon>
        <taxon>Ascomycota</taxon>
        <taxon>Pezizomycotina</taxon>
        <taxon>Eurotiomycetes</taxon>
        <taxon>Eurotiomycetidae</taxon>
        <taxon>Eurotiales</taxon>
        <taxon>Aspergillaceae</taxon>
        <taxon>Penicillium</taxon>
    </lineage>
</organism>
<gene>
    <name evidence="3" type="ORF">N7509_002936</name>
</gene>
<protein>
    <submittedName>
        <fullName evidence="3">Uncharacterized protein</fullName>
    </submittedName>
</protein>
<evidence type="ECO:0000313" key="3">
    <source>
        <dbReference type="EMBL" id="KAJ5409053.1"/>
    </source>
</evidence>
<dbReference type="RefSeq" id="XP_056493368.1">
    <property type="nucleotide sequence ID" value="XM_056627573.1"/>
</dbReference>
<accession>A0A9W9W9Z6</accession>
<comment type="caution">
    <text evidence="3">The sequence shown here is derived from an EMBL/GenBank/DDBJ whole genome shotgun (WGS) entry which is preliminary data.</text>
</comment>
<reference evidence="3" key="2">
    <citation type="journal article" date="2023" name="IMA Fungus">
        <title>Comparative genomic study of the Penicillium genus elucidates a diverse pangenome and 15 lateral gene transfer events.</title>
        <authorList>
            <person name="Petersen C."/>
            <person name="Sorensen T."/>
            <person name="Nielsen M.R."/>
            <person name="Sondergaard T.E."/>
            <person name="Sorensen J.L."/>
            <person name="Fitzpatrick D.A."/>
            <person name="Frisvad J.C."/>
            <person name="Nielsen K.L."/>
        </authorList>
    </citation>
    <scope>NUCLEOTIDE SEQUENCE</scope>
    <source>
        <strain evidence="3">IBT 29677</strain>
    </source>
</reference>
<feature type="region of interest" description="Disordered" evidence="1">
    <location>
        <begin position="31"/>
        <end position="61"/>
    </location>
</feature>
<evidence type="ECO:0000256" key="1">
    <source>
        <dbReference type="SAM" id="MobiDB-lite"/>
    </source>
</evidence>
<feature type="chain" id="PRO_5040769479" evidence="2">
    <location>
        <begin position="23"/>
        <end position="129"/>
    </location>
</feature>
<reference evidence="3" key="1">
    <citation type="submission" date="2022-12" db="EMBL/GenBank/DDBJ databases">
        <authorList>
            <person name="Petersen C."/>
        </authorList>
    </citation>
    <scope>NUCLEOTIDE SEQUENCE</scope>
    <source>
        <strain evidence="3">IBT 29677</strain>
    </source>
</reference>
<keyword evidence="4" id="KW-1185">Reference proteome</keyword>
<evidence type="ECO:0000256" key="2">
    <source>
        <dbReference type="SAM" id="SignalP"/>
    </source>
</evidence>
<keyword evidence="2" id="KW-0732">Signal</keyword>
<feature type="signal peptide" evidence="2">
    <location>
        <begin position="1"/>
        <end position="22"/>
    </location>
</feature>
<feature type="compositionally biased region" description="Polar residues" evidence="1">
    <location>
        <begin position="39"/>
        <end position="53"/>
    </location>
</feature>
<evidence type="ECO:0000313" key="4">
    <source>
        <dbReference type="Proteomes" id="UP001147747"/>
    </source>
</evidence>
<dbReference type="AlphaFoldDB" id="A0A9W9W9Z6"/>
<proteinExistence type="predicted"/>
<dbReference type="Proteomes" id="UP001147747">
    <property type="component" value="Unassembled WGS sequence"/>
</dbReference>
<name>A0A9W9W9Z6_9EURO</name>
<dbReference type="GeneID" id="81366553"/>
<dbReference type="OrthoDB" id="3354680at2759"/>
<dbReference type="EMBL" id="JAPZBU010000004">
    <property type="protein sequence ID" value="KAJ5409053.1"/>
    <property type="molecule type" value="Genomic_DNA"/>
</dbReference>